<reference evidence="1 2" key="1">
    <citation type="submission" date="2019-03" db="EMBL/GenBank/DDBJ databases">
        <authorList>
            <person name="Nijsse B."/>
        </authorList>
    </citation>
    <scope>NUCLEOTIDE SEQUENCE [LARGE SCALE GENOMIC DNA]</scope>
    <source>
        <strain evidence="1">Desulfoluna butyratoxydans MSL71</strain>
    </source>
</reference>
<gene>
    <name evidence="1" type="ORF">MSL71_8360</name>
</gene>
<dbReference type="Proteomes" id="UP000507962">
    <property type="component" value="Unassembled WGS sequence"/>
</dbReference>
<name>A0A4V6IKZ7_9BACT</name>
<sequence>MAGCDPSKKRNLFVKRFKRLAPGRAAGGNI</sequence>
<dbReference type="EMBL" id="CAADHO010000001">
    <property type="protein sequence ID" value="VFQ43208.1"/>
    <property type="molecule type" value="Genomic_DNA"/>
</dbReference>
<proteinExistence type="predicted"/>
<protein>
    <submittedName>
        <fullName evidence="1">Uncharacterized protein</fullName>
    </submittedName>
</protein>
<accession>A0A4V6IKZ7</accession>
<dbReference type="AlphaFoldDB" id="A0A4V6IKZ7"/>
<evidence type="ECO:0000313" key="2">
    <source>
        <dbReference type="Proteomes" id="UP000507962"/>
    </source>
</evidence>
<evidence type="ECO:0000313" key="1">
    <source>
        <dbReference type="EMBL" id="VFQ43208.1"/>
    </source>
</evidence>
<keyword evidence="2" id="KW-1185">Reference proteome</keyword>
<organism evidence="1 2">
    <name type="scientific">Desulfoluna butyratoxydans</name>
    <dbReference type="NCBI Taxonomy" id="231438"/>
    <lineage>
        <taxon>Bacteria</taxon>
        <taxon>Pseudomonadati</taxon>
        <taxon>Thermodesulfobacteriota</taxon>
        <taxon>Desulfobacteria</taxon>
        <taxon>Desulfobacterales</taxon>
        <taxon>Desulfolunaceae</taxon>
        <taxon>Desulfoluna</taxon>
    </lineage>
</organism>